<keyword evidence="2" id="KW-1185">Reference proteome</keyword>
<organism evidence="1 2">
    <name type="scientific">Neoroseomonas eburnea</name>
    <dbReference type="NCBI Taxonomy" id="1346889"/>
    <lineage>
        <taxon>Bacteria</taxon>
        <taxon>Pseudomonadati</taxon>
        <taxon>Pseudomonadota</taxon>
        <taxon>Alphaproteobacteria</taxon>
        <taxon>Acetobacterales</taxon>
        <taxon>Acetobacteraceae</taxon>
        <taxon>Neoroseomonas</taxon>
    </lineage>
</organism>
<proteinExistence type="predicted"/>
<gene>
    <name evidence="1" type="ORF">GXW74_26120</name>
</gene>
<accession>A0A9X9XJT6</accession>
<protein>
    <submittedName>
        <fullName evidence="1">Uncharacterized protein</fullName>
    </submittedName>
</protein>
<reference evidence="1" key="1">
    <citation type="submission" date="2020-01" db="EMBL/GenBank/DDBJ databases">
        <authorList>
            <person name="Rat A."/>
        </authorList>
    </citation>
    <scope>NUCLEOTIDE SEQUENCE</scope>
    <source>
        <strain evidence="1">LMG 31228</strain>
    </source>
</reference>
<dbReference type="RefSeq" id="WP_211849664.1">
    <property type="nucleotide sequence ID" value="NZ_JAAEDL010000048.1"/>
</dbReference>
<dbReference type="AlphaFoldDB" id="A0A9X9XJT6"/>
<dbReference type="Proteomes" id="UP001138709">
    <property type="component" value="Unassembled WGS sequence"/>
</dbReference>
<dbReference type="EMBL" id="JAAEDL010000048">
    <property type="protein sequence ID" value="MBR0683972.1"/>
    <property type="molecule type" value="Genomic_DNA"/>
</dbReference>
<comment type="caution">
    <text evidence="1">The sequence shown here is derived from an EMBL/GenBank/DDBJ whole genome shotgun (WGS) entry which is preliminary data.</text>
</comment>
<reference evidence="1" key="2">
    <citation type="journal article" date="2021" name="Syst. Appl. Microbiol.">
        <title>Roseomonas hellenica sp. nov., isolated from roots of wild-growing Alkanna tinctoria.</title>
        <authorList>
            <person name="Rat A."/>
            <person name="Naranjo H.D."/>
            <person name="Lebbe L."/>
            <person name="Cnockaert M."/>
            <person name="Krigas N."/>
            <person name="Grigoriadou K."/>
            <person name="Maloupa E."/>
            <person name="Willems A."/>
        </authorList>
    </citation>
    <scope>NUCLEOTIDE SEQUENCE</scope>
    <source>
        <strain evidence="1">LMG 31228</strain>
    </source>
</reference>
<name>A0A9X9XJT6_9PROT</name>
<evidence type="ECO:0000313" key="2">
    <source>
        <dbReference type="Proteomes" id="UP001138709"/>
    </source>
</evidence>
<dbReference type="Pfam" id="PF18144">
    <property type="entry name" value="SMODS"/>
    <property type="match status" value="1"/>
</dbReference>
<sequence>MVPHARFLELLQDIEPSATTKANAASAHRALRDHLWADSEFKALMVTDFLSGSYKRDTAIRPRKVDGVVTRPDVDTIVVTNHQPTDDPKGVVDALFWAVRRGYSDIRRQARSVGIVTPLSYRGSRRAVWRGR</sequence>
<evidence type="ECO:0000313" key="1">
    <source>
        <dbReference type="EMBL" id="MBR0683972.1"/>
    </source>
</evidence>